<feature type="region of interest" description="Disordered" evidence="1">
    <location>
        <begin position="1"/>
        <end position="75"/>
    </location>
</feature>
<gene>
    <name evidence="2" type="ORF">C7446_3269</name>
</gene>
<sequence>MAAGKAMTRPPLPEAPSDASSTVVIEPSPSRRKTSPRADTPKVSGRKAKPLATSTPESKKDASAKSVPGLSVPEQLRKPHRIIAGWLEDHKRRKEDARHSYLPGLAPSPFTSMDRRRQRILDTLFKAIEKAGGRAIEDGRKKLAIELEGEVIPIQLREKNRQVRRPLTEEEKHWRWNEGKDSKPELQPTGKLIFEIKRYLPKGFRHDWLETDEVTLEACLPEIFDTLTQAAPIMALETQKRLEQERLARIAEYERHLAEQARQRDDNQWQRFLEFADIWQRHERACHFLLALKQLDLDPDTMIGEASLSEWLAWVEHRLETGNPLNQGIDALFADIEKVTSYTYSHQRRQW</sequence>
<accession>A0A420WSP5</accession>
<dbReference type="EMBL" id="RBIN01000013">
    <property type="protein sequence ID" value="RKQ95406.1"/>
    <property type="molecule type" value="Genomic_DNA"/>
</dbReference>
<organism evidence="2 3">
    <name type="scientific">Kushneria sinocarnis</name>
    <dbReference type="NCBI Taxonomy" id="595502"/>
    <lineage>
        <taxon>Bacteria</taxon>
        <taxon>Pseudomonadati</taxon>
        <taxon>Pseudomonadota</taxon>
        <taxon>Gammaproteobacteria</taxon>
        <taxon>Oceanospirillales</taxon>
        <taxon>Halomonadaceae</taxon>
        <taxon>Kushneria</taxon>
    </lineage>
</organism>
<comment type="caution">
    <text evidence="2">The sequence shown here is derived from an EMBL/GenBank/DDBJ whole genome shotgun (WGS) entry which is preliminary data.</text>
</comment>
<dbReference type="AlphaFoldDB" id="A0A420WSP5"/>
<keyword evidence="3" id="KW-1185">Reference proteome</keyword>
<dbReference type="Proteomes" id="UP000281975">
    <property type="component" value="Unassembled WGS sequence"/>
</dbReference>
<evidence type="ECO:0000313" key="3">
    <source>
        <dbReference type="Proteomes" id="UP000281975"/>
    </source>
</evidence>
<evidence type="ECO:0000313" key="2">
    <source>
        <dbReference type="EMBL" id="RKQ95406.1"/>
    </source>
</evidence>
<name>A0A420WSP5_9GAMM</name>
<proteinExistence type="predicted"/>
<reference evidence="2 3" key="1">
    <citation type="submission" date="2018-10" db="EMBL/GenBank/DDBJ databases">
        <title>Genomic Encyclopedia of Type Strains, Phase IV (KMG-IV): sequencing the most valuable type-strain genomes for metagenomic binning, comparative biology and taxonomic classification.</title>
        <authorList>
            <person name="Goeker M."/>
        </authorList>
    </citation>
    <scope>NUCLEOTIDE SEQUENCE [LARGE SCALE GENOMIC DNA]</scope>
    <source>
        <strain evidence="2 3">DSM 23229</strain>
    </source>
</reference>
<protein>
    <submittedName>
        <fullName evidence="2">Uncharacterized protein</fullName>
    </submittedName>
</protein>
<evidence type="ECO:0000256" key="1">
    <source>
        <dbReference type="SAM" id="MobiDB-lite"/>
    </source>
</evidence>